<dbReference type="InterPro" id="IPR050565">
    <property type="entry name" value="LYPA1-2/EST-like"/>
</dbReference>
<reference evidence="3 4" key="1">
    <citation type="journal article" date="2016" name="Nat. Commun.">
        <title>Ectomycorrhizal ecology is imprinted in the genome of the dominant symbiotic fungus Cenococcum geophilum.</title>
        <authorList>
            <consortium name="DOE Joint Genome Institute"/>
            <person name="Peter M."/>
            <person name="Kohler A."/>
            <person name="Ohm R.A."/>
            <person name="Kuo A."/>
            <person name="Krutzmann J."/>
            <person name="Morin E."/>
            <person name="Arend M."/>
            <person name="Barry K.W."/>
            <person name="Binder M."/>
            <person name="Choi C."/>
            <person name="Clum A."/>
            <person name="Copeland A."/>
            <person name="Grisel N."/>
            <person name="Haridas S."/>
            <person name="Kipfer T."/>
            <person name="LaButti K."/>
            <person name="Lindquist E."/>
            <person name="Lipzen A."/>
            <person name="Maire R."/>
            <person name="Meier B."/>
            <person name="Mihaltcheva S."/>
            <person name="Molinier V."/>
            <person name="Murat C."/>
            <person name="Poggeler S."/>
            <person name="Quandt C.A."/>
            <person name="Sperisen C."/>
            <person name="Tritt A."/>
            <person name="Tisserant E."/>
            <person name="Crous P.W."/>
            <person name="Henrissat B."/>
            <person name="Nehls U."/>
            <person name="Egli S."/>
            <person name="Spatafora J.W."/>
            <person name="Grigoriev I.V."/>
            <person name="Martin F.M."/>
        </authorList>
    </citation>
    <scope>NUCLEOTIDE SEQUENCE [LARGE SCALE GENOMIC DNA]</scope>
    <source>
        <strain evidence="3 4">CBS 207.34</strain>
    </source>
</reference>
<keyword evidence="3" id="KW-0378">Hydrolase</keyword>
<dbReference type="PANTHER" id="PTHR10655">
    <property type="entry name" value="LYSOPHOSPHOLIPASE-RELATED"/>
    <property type="match status" value="1"/>
</dbReference>
<dbReference type="AlphaFoldDB" id="A0A8E2FFP9"/>
<sequence length="279" mass="30550">MPFPPLYIVDAQPGHPHTHTIILLHGRSSTAPQFASDIFSHYTSNAGQNLASSLPTCRWVFPSAGQRWCTGYEENKSAWFDLYSLSDTNERQDLQKPGLRESVQFIKGVVEEEVERLGGKSEKVALGGFSMGGATSLCTLLSGAATKKGKLGAFLGFSTWLPFEDILEKASRANIGREPSAMHAQDIICSFQEILDIKESTPIESSVHSIQFTPVFIGHGTDDGAISVSFGRLASGILSGIDVKVEWKEYSGAEREGHWVKEPEEFDDIVAFLKKNLAL</sequence>
<dbReference type="InterPro" id="IPR029058">
    <property type="entry name" value="AB_hydrolase_fold"/>
</dbReference>
<proteinExistence type="inferred from homology"/>
<dbReference type="GO" id="GO:0008474">
    <property type="term" value="F:palmitoyl-(protein) hydrolase activity"/>
    <property type="evidence" value="ECO:0007669"/>
    <property type="project" value="TreeGrafter"/>
</dbReference>
<dbReference type="Pfam" id="PF02230">
    <property type="entry name" value="Abhydrolase_2"/>
    <property type="match status" value="1"/>
</dbReference>
<accession>A0A8E2FFP9</accession>
<dbReference type="EMBL" id="KV748447">
    <property type="protein sequence ID" value="OCL15446.1"/>
    <property type="molecule type" value="Genomic_DNA"/>
</dbReference>
<evidence type="ECO:0000313" key="3">
    <source>
        <dbReference type="EMBL" id="OCL15446.1"/>
    </source>
</evidence>
<dbReference type="SUPFAM" id="SSF53474">
    <property type="entry name" value="alpha/beta-Hydrolases"/>
    <property type="match status" value="1"/>
</dbReference>
<dbReference type="Proteomes" id="UP000250140">
    <property type="component" value="Unassembled WGS sequence"/>
</dbReference>
<feature type="domain" description="Phospholipase/carboxylesterase/thioesterase" evidence="2">
    <location>
        <begin position="12"/>
        <end position="170"/>
    </location>
</feature>
<evidence type="ECO:0000256" key="1">
    <source>
        <dbReference type="ARBA" id="ARBA00006499"/>
    </source>
</evidence>
<dbReference type="GO" id="GO:0005737">
    <property type="term" value="C:cytoplasm"/>
    <property type="evidence" value="ECO:0007669"/>
    <property type="project" value="TreeGrafter"/>
</dbReference>
<name>A0A8E2FFP9_9PEZI</name>
<dbReference type="InterPro" id="IPR003140">
    <property type="entry name" value="PLipase/COase/thioEstase"/>
</dbReference>
<keyword evidence="4" id="KW-1185">Reference proteome</keyword>
<dbReference type="PANTHER" id="PTHR10655:SF63">
    <property type="entry name" value="PHOSPHOLIPASE_CARBOXYLESTERASE_THIOESTERASE DOMAIN-CONTAINING PROTEIN"/>
    <property type="match status" value="1"/>
</dbReference>
<protein>
    <submittedName>
        <fullName evidence="3">Alpha/beta-hydrolase</fullName>
    </submittedName>
</protein>
<dbReference type="Gene3D" id="3.40.50.1820">
    <property type="entry name" value="alpha/beta hydrolase"/>
    <property type="match status" value="1"/>
</dbReference>
<dbReference type="OrthoDB" id="2418081at2759"/>
<evidence type="ECO:0000259" key="2">
    <source>
        <dbReference type="Pfam" id="PF02230"/>
    </source>
</evidence>
<comment type="similarity">
    <text evidence="1">Belongs to the AB hydrolase superfamily. AB hydrolase 2 family.</text>
</comment>
<gene>
    <name evidence="3" type="ORF">AOQ84DRAFT_329382</name>
</gene>
<organism evidence="3 4">
    <name type="scientific">Glonium stellatum</name>
    <dbReference type="NCBI Taxonomy" id="574774"/>
    <lineage>
        <taxon>Eukaryota</taxon>
        <taxon>Fungi</taxon>
        <taxon>Dikarya</taxon>
        <taxon>Ascomycota</taxon>
        <taxon>Pezizomycotina</taxon>
        <taxon>Dothideomycetes</taxon>
        <taxon>Pleosporomycetidae</taxon>
        <taxon>Gloniales</taxon>
        <taxon>Gloniaceae</taxon>
        <taxon>Glonium</taxon>
    </lineage>
</organism>
<dbReference type="GO" id="GO:0052689">
    <property type="term" value="F:carboxylic ester hydrolase activity"/>
    <property type="evidence" value="ECO:0007669"/>
    <property type="project" value="TreeGrafter"/>
</dbReference>
<evidence type="ECO:0000313" key="4">
    <source>
        <dbReference type="Proteomes" id="UP000250140"/>
    </source>
</evidence>